<evidence type="ECO:0008006" key="4">
    <source>
        <dbReference type="Google" id="ProtNLM"/>
    </source>
</evidence>
<dbReference type="EMBL" id="KV427606">
    <property type="protein sequence ID" value="KZT12002.1"/>
    <property type="molecule type" value="Genomic_DNA"/>
</dbReference>
<keyword evidence="3" id="KW-1185">Reference proteome</keyword>
<gene>
    <name evidence="2" type="ORF">LAESUDRAFT_162230</name>
</gene>
<accession>A0A165HPA8</accession>
<keyword evidence="1" id="KW-0732">Signal</keyword>
<feature type="signal peptide" evidence="1">
    <location>
        <begin position="1"/>
        <end position="33"/>
    </location>
</feature>
<feature type="chain" id="PRO_5007858777" description="Secreted protein" evidence="1">
    <location>
        <begin position="34"/>
        <end position="101"/>
    </location>
</feature>
<protein>
    <recommendedName>
        <fullName evidence="4">Secreted protein</fullName>
    </recommendedName>
</protein>
<evidence type="ECO:0000256" key="1">
    <source>
        <dbReference type="SAM" id="SignalP"/>
    </source>
</evidence>
<dbReference type="RefSeq" id="XP_040769650.1">
    <property type="nucleotide sequence ID" value="XM_040901405.1"/>
</dbReference>
<evidence type="ECO:0000313" key="3">
    <source>
        <dbReference type="Proteomes" id="UP000076871"/>
    </source>
</evidence>
<name>A0A165HPA8_9APHY</name>
<dbReference type="GeneID" id="63818437"/>
<organism evidence="2 3">
    <name type="scientific">Laetiporus sulphureus 93-53</name>
    <dbReference type="NCBI Taxonomy" id="1314785"/>
    <lineage>
        <taxon>Eukaryota</taxon>
        <taxon>Fungi</taxon>
        <taxon>Dikarya</taxon>
        <taxon>Basidiomycota</taxon>
        <taxon>Agaricomycotina</taxon>
        <taxon>Agaricomycetes</taxon>
        <taxon>Polyporales</taxon>
        <taxon>Laetiporus</taxon>
    </lineage>
</organism>
<reference evidence="2 3" key="1">
    <citation type="journal article" date="2016" name="Mol. Biol. Evol.">
        <title>Comparative Genomics of Early-Diverging Mushroom-Forming Fungi Provides Insights into the Origins of Lignocellulose Decay Capabilities.</title>
        <authorList>
            <person name="Nagy L.G."/>
            <person name="Riley R."/>
            <person name="Tritt A."/>
            <person name="Adam C."/>
            <person name="Daum C."/>
            <person name="Floudas D."/>
            <person name="Sun H."/>
            <person name="Yadav J.S."/>
            <person name="Pangilinan J."/>
            <person name="Larsson K.H."/>
            <person name="Matsuura K."/>
            <person name="Barry K."/>
            <person name="Labutti K."/>
            <person name="Kuo R."/>
            <person name="Ohm R.A."/>
            <person name="Bhattacharya S.S."/>
            <person name="Shirouzu T."/>
            <person name="Yoshinaga Y."/>
            <person name="Martin F.M."/>
            <person name="Grigoriev I.V."/>
            <person name="Hibbett D.S."/>
        </authorList>
    </citation>
    <scope>NUCLEOTIDE SEQUENCE [LARGE SCALE GENOMIC DNA]</scope>
    <source>
        <strain evidence="2 3">93-53</strain>
    </source>
</reference>
<dbReference type="InParanoid" id="A0A165HPA8"/>
<proteinExistence type="predicted"/>
<dbReference type="AlphaFoldDB" id="A0A165HPA8"/>
<dbReference type="Proteomes" id="UP000076871">
    <property type="component" value="Unassembled WGS sequence"/>
</dbReference>
<sequence>MLRIPLAHHGIGRHPRWLLLCSHVLLHVWPAWLRDHNEAERRTCLPARTSLESLFTEVVKLLLRRRIPWKSCYESQSSPNAEDAYHCTRATSVRVVRIHEI</sequence>
<evidence type="ECO:0000313" key="2">
    <source>
        <dbReference type="EMBL" id="KZT12002.1"/>
    </source>
</evidence>